<feature type="transmembrane region" description="Helical" evidence="2">
    <location>
        <begin position="388"/>
        <end position="409"/>
    </location>
</feature>
<name>A0A939LPQ8_9CELL</name>
<dbReference type="Proteomes" id="UP000664209">
    <property type="component" value="Unassembled WGS sequence"/>
</dbReference>
<evidence type="ECO:0000256" key="1">
    <source>
        <dbReference type="SAM" id="MobiDB-lite"/>
    </source>
</evidence>
<keyword evidence="4" id="KW-1185">Reference proteome</keyword>
<dbReference type="PANTHER" id="PTHR37826:SF3">
    <property type="entry name" value="J DOMAIN-CONTAINING PROTEIN"/>
    <property type="match status" value="1"/>
</dbReference>
<evidence type="ECO:0000313" key="3">
    <source>
        <dbReference type="EMBL" id="MBO1751428.1"/>
    </source>
</evidence>
<proteinExistence type="predicted"/>
<comment type="caution">
    <text evidence="3">The sequence shown here is derived from an EMBL/GenBank/DDBJ whole genome shotgun (WGS) entry which is preliminary data.</text>
</comment>
<accession>A0A939LPQ8</accession>
<evidence type="ECO:0000313" key="4">
    <source>
        <dbReference type="Proteomes" id="UP000664209"/>
    </source>
</evidence>
<reference evidence="3" key="1">
    <citation type="submission" date="2021-03" db="EMBL/GenBank/DDBJ databases">
        <title>Actinotalea soli sp. nov., isolated from soil.</title>
        <authorList>
            <person name="Ping W."/>
            <person name="Zhang J."/>
        </authorList>
    </citation>
    <scope>NUCLEOTIDE SEQUENCE</scope>
    <source>
        <strain evidence="3">BY-33</strain>
    </source>
</reference>
<sequence>MSHPYPEDSTTPEQPGPLQPEPTGPRVVHTDGDAKDGLVKCLRCGATEISLNVATGQLRCHFCRFEWQGEAGLANLGLDGDIGELSGIVMGSGSADIVPSTDEVLTFKCTACGAEVVIDTAHGTQARCHWCRNKLSMNQQVPNGAVPDVVLPFKLPKDAAVAKIREFVTKRKFFAHPRFTAEFNPENVMGVYLPYMVVDVNAHVTLTGQGEHQTRSYTVKQGDNDRRVYDADVYHVVRDFELHVDDLTVESSSERLNQTAANSNNIINSIMPFDVENSVRYDSNYLAGFHSERRDSNIDQLTPIAHVQAGDIARHKANETLQFYDRGVRWDHEQVRVNGQRWVSAYLPVWLYSYHQTKSNGRTFLHYVAVNARTGETMGSVPINQAKLLGVSAVVQVVGTIAGIVVMVLGG</sequence>
<gene>
    <name evidence="3" type="ORF">J4G33_06385</name>
</gene>
<organism evidence="3 4">
    <name type="scientific">Actinotalea soli</name>
    <dbReference type="NCBI Taxonomy" id="2819234"/>
    <lineage>
        <taxon>Bacteria</taxon>
        <taxon>Bacillati</taxon>
        <taxon>Actinomycetota</taxon>
        <taxon>Actinomycetes</taxon>
        <taxon>Micrococcales</taxon>
        <taxon>Cellulomonadaceae</taxon>
        <taxon>Actinotalea</taxon>
    </lineage>
</organism>
<dbReference type="PANTHER" id="PTHR37826">
    <property type="entry name" value="FLOTILLIN BAND_7_5 DOMAIN PROTEIN"/>
    <property type="match status" value="1"/>
</dbReference>
<dbReference type="RefSeq" id="WP_208055086.1">
    <property type="nucleotide sequence ID" value="NZ_JAGEMK010000002.1"/>
</dbReference>
<dbReference type="AlphaFoldDB" id="A0A939LPQ8"/>
<evidence type="ECO:0000256" key="2">
    <source>
        <dbReference type="SAM" id="Phobius"/>
    </source>
</evidence>
<keyword evidence="2" id="KW-0472">Membrane</keyword>
<keyword evidence="2" id="KW-1133">Transmembrane helix</keyword>
<feature type="compositionally biased region" description="Pro residues" evidence="1">
    <location>
        <begin position="14"/>
        <end position="23"/>
    </location>
</feature>
<feature type="region of interest" description="Disordered" evidence="1">
    <location>
        <begin position="1"/>
        <end position="30"/>
    </location>
</feature>
<protein>
    <submittedName>
        <fullName evidence="3">TFIIB-type zinc ribbon-containing protein</fullName>
    </submittedName>
</protein>
<dbReference type="EMBL" id="JAGEMK010000002">
    <property type="protein sequence ID" value="MBO1751428.1"/>
    <property type="molecule type" value="Genomic_DNA"/>
</dbReference>
<keyword evidence="2" id="KW-0812">Transmembrane</keyword>